<dbReference type="EMBL" id="CP159218">
    <property type="protein sequence ID" value="XCG65033.1"/>
    <property type="molecule type" value="Genomic_DNA"/>
</dbReference>
<feature type="region of interest" description="Disordered" evidence="1">
    <location>
        <begin position="1"/>
        <end position="51"/>
    </location>
</feature>
<evidence type="ECO:0000256" key="1">
    <source>
        <dbReference type="SAM" id="MobiDB-lite"/>
    </source>
</evidence>
<protein>
    <submittedName>
        <fullName evidence="2">Uncharacterized protein</fullName>
    </submittedName>
</protein>
<evidence type="ECO:0000313" key="2">
    <source>
        <dbReference type="EMBL" id="XCG65033.1"/>
    </source>
</evidence>
<dbReference type="AlphaFoldDB" id="A0AAU8DUA4"/>
<reference evidence="2" key="1">
    <citation type="submission" date="2024-05" db="EMBL/GenBank/DDBJ databases">
        <authorList>
            <person name="Cai S.Y."/>
            <person name="Jin L.M."/>
            <person name="Li H.R."/>
        </authorList>
    </citation>
    <scope>NUCLEOTIDE SEQUENCE</scope>
    <source>
        <strain evidence="2">A5-74</strain>
    </source>
</reference>
<name>A0AAU8DUA4_9ACTN</name>
<organism evidence="2">
    <name type="scientific">Nakamurella sp. A5-74</name>
    <dbReference type="NCBI Taxonomy" id="3158264"/>
    <lineage>
        <taxon>Bacteria</taxon>
        <taxon>Bacillati</taxon>
        <taxon>Actinomycetota</taxon>
        <taxon>Actinomycetes</taxon>
        <taxon>Nakamurellales</taxon>
        <taxon>Nakamurellaceae</taxon>
        <taxon>Nakamurella</taxon>
    </lineage>
</organism>
<dbReference type="RefSeq" id="WP_353650644.1">
    <property type="nucleotide sequence ID" value="NZ_CP159218.1"/>
</dbReference>
<proteinExistence type="predicted"/>
<sequence>MAGSAAPEDEGADDTSVDPVLDSVLDPVLDSVPDPVLDSVPDPVLDSVPDPVLDSVPDPVLDSVPDPVLDSVLEGAMPLDMSLVLVIAAVDGALEAAGVSLPHALSTRAIAAVPARAATRSRRKPLRSRRTVITILFDSVHPLR</sequence>
<feature type="compositionally biased region" description="Low complexity" evidence="1">
    <location>
        <begin position="17"/>
        <end position="51"/>
    </location>
</feature>
<gene>
    <name evidence="2" type="ORF">ABLG96_06960</name>
</gene>
<accession>A0AAU8DUA4</accession>
<feature type="compositionally biased region" description="Acidic residues" evidence="1">
    <location>
        <begin position="7"/>
        <end position="16"/>
    </location>
</feature>